<sequence length="143" mass="15786">MKLKGWVACLLIAAGVIGSIVLVHVLGLEDSSRSCGRGGCASGTAIIASAFFMFGLLLFLMLSDKVADFQTRRAVKRIIAANPELQDHLKDASPQKMDLTQITALQKGIKATKEEARYQEFRRKVEEDRQRRLKGAHNGPSRF</sequence>
<keyword evidence="1" id="KW-0472">Membrane</keyword>
<comment type="caution">
    <text evidence="2">The sequence shown here is derived from an EMBL/GenBank/DDBJ whole genome shotgun (WGS) entry which is preliminary data.</text>
</comment>
<accession>A0A512BNI4</accession>
<feature type="transmembrane region" description="Helical" evidence="1">
    <location>
        <begin position="7"/>
        <end position="26"/>
    </location>
</feature>
<evidence type="ECO:0000313" key="2">
    <source>
        <dbReference type="EMBL" id="GEO13521.1"/>
    </source>
</evidence>
<feature type="transmembrane region" description="Helical" evidence="1">
    <location>
        <begin position="46"/>
        <end position="63"/>
    </location>
</feature>
<dbReference type="EMBL" id="BJYU01000011">
    <property type="protein sequence ID" value="GEO13521.1"/>
    <property type="molecule type" value="Genomic_DNA"/>
</dbReference>
<reference evidence="2 3" key="1">
    <citation type="submission" date="2019-07" db="EMBL/GenBank/DDBJ databases">
        <title>Whole genome shotgun sequence of Microvirga aerophila NBRC 106136.</title>
        <authorList>
            <person name="Hosoyama A."/>
            <person name="Uohara A."/>
            <person name="Ohji S."/>
            <person name="Ichikawa N."/>
        </authorList>
    </citation>
    <scope>NUCLEOTIDE SEQUENCE [LARGE SCALE GENOMIC DNA]</scope>
    <source>
        <strain evidence="2 3">NBRC 106136</strain>
    </source>
</reference>
<dbReference type="RefSeq" id="WP_114185636.1">
    <property type="nucleotide sequence ID" value="NZ_BJYU01000011.1"/>
</dbReference>
<dbReference type="Proteomes" id="UP000321085">
    <property type="component" value="Unassembled WGS sequence"/>
</dbReference>
<organism evidence="2 3">
    <name type="scientific">Microvirga aerophila</name>
    <dbReference type="NCBI Taxonomy" id="670291"/>
    <lineage>
        <taxon>Bacteria</taxon>
        <taxon>Pseudomonadati</taxon>
        <taxon>Pseudomonadota</taxon>
        <taxon>Alphaproteobacteria</taxon>
        <taxon>Hyphomicrobiales</taxon>
        <taxon>Methylobacteriaceae</taxon>
        <taxon>Microvirga</taxon>
    </lineage>
</organism>
<protein>
    <submittedName>
        <fullName evidence="2">Uncharacterized protein</fullName>
    </submittedName>
</protein>
<keyword evidence="3" id="KW-1185">Reference proteome</keyword>
<proteinExistence type="predicted"/>
<dbReference type="AlphaFoldDB" id="A0A512BNI4"/>
<keyword evidence="1" id="KW-1133">Transmembrane helix</keyword>
<name>A0A512BNI4_9HYPH</name>
<evidence type="ECO:0000313" key="3">
    <source>
        <dbReference type="Proteomes" id="UP000321085"/>
    </source>
</evidence>
<evidence type="ECO:0000256" key="1">
    <source>
        <dbReference type="SAM" id="Phobius"/>
    </source>
</evidence>
<keyword evidence="1" id="KW-0812">Transmembrane</keyword>
<gene>
    <name evidence="2" type="ORF">MAE02_12170</name>
</gene>